<accession>A0A419V0I2</accession>
<keyword evidence="11" id="KW-1185">Reference proteome</keyword>
<dbReference type="GO" id="GO:0140662">
    <property type="term" value="F:ATP-dependent protein folding chaperone"/>
    <property type="evidence" value="ECO:0007669"/>
    <property type="project" value="InterPro"/>
</dbReference>
<dbReference type="GO" id="GO:0051082">
    <property type="term" value="F:unfolded protein binding"/>
    <property type="evidence" value="ECO:0007669"/>
    <property type="project" value="UniProtKB-UniRule"/>
</dbReference>
<name>A0A419V0I2_9BACL</name>
<evidence type="ECO:0000256" key="7">
    <source>
        <dbReference type="RuleBase" id="RU000418"/>
    </source>
</evidence>
<dbReference type="GO" id="GO:0016853">
    <property type="term" value="F:isomerase activity"/>
    <property type="evidence" value="ECO:0007669"/>
    <property type="project" value="UniProtKB-KW"/>
</dbReference>
<dbReference type="InterPro" id="IPR002423">
    <property type="entry name" value="Cpn60/GroEL/TCP-1"/>
</dbReference>
<dbReference type="Pfam" id="PF00118">
    <property type="entry name" value="Cpn60_TCP1"/>
    <property type="match status" value="1"/>
</dbReference>
<dbReference type="EC" id="5.6.1.7" evidence="6"/>
<comment type="similarity">
    <text evidence="1 6 7">Belongs to the chaperonin (HSP60) family.</text>
</comment>
<comment type="function">
    <text evidence="6 8">Together with its co-chaperonin GroES, plays an essential role in assisting protein folding. The GroEL-GroES system forms a nano-cage that allows encapsulation of the non-native substrate proteins and provides a physical environment optimized to promote and accelerate protein folding.</text>
</comment>
<feature type="binding site" evidence="6">
    <location>
        <begin position="86"/>
        <end position="90"/>
    </location>
    <ligand>
        <name>ATP</name>
        <dbReference type="ChEBI" id="CHEBI:30616"/>
    </ligand>
</feature>
<dbReference type="SUPFAM" id="SSF54849">
    <property type="entry name" value="GroEL-intermediate domain like"/>
    <property type="match status" value="1"/>
</dbReference>
<feature type="binding site" evidence="6">
    <location>
        <begin position="476"/>
        <end position="478"/>
    </location>
    <ligand>
        <name>ATP</name>
        <dbReference type="ChEBI" id="CHEBI:30616"/>
    </ligand>
</feature>
<dbReference type="Gene3D" id="1.10.560.10">
    <property type="entry name" value="GroEL-like equatorial domain"/>
    <property type="match status" value="1"/>
</dbReference>
<sequence length="546" mass="58104">MAKDIKFREDARRSMLRGVDELANAVKVTLGPKGRNVVLEKKFGSPLITNDGVTIAKEIELEDNFENMGAQLVSEVASKTNDIAGDGTTTATVLAQAMIQEGLKNVTSGANPMGIRKGIEKATKLAVDELQKISKPIEGRESIAQVAAISSASDEVGEIIAEAMERVGNDGVITVEESRGLDTELEVVEGMQFDRGYASPYMVTDSDKMTAELDNPYILITDKKISNIQEVLPVLEQVVQQSRPILIIAEDVEGEALATLVVNKLRGTFNAVAVKAPGFGDRRKAMLEDIATLTGGTVITEDTGLDLKTATVDMLGNANKITIDKDNTTIVEGNGQPDQISNRVNQIKSQIEETTSEFDKEKLQERLAKLSGGVAVVKVGAASETEMKERKLRIEDALNSTRAAVEEGIVSGGGTALMNVYKTVAAIEAEGDEATGVSIVVRALEEPLRQIALNAGLEGSVIVEKMKHEEIGIGFNAATNEWVNMVEAGIVDPTKVTRSALQHASSVSAMFLTTEAVIAEKPESSSDYGGGMPDMSGGMGGMGGMM</sequence>
<feature type="binding site" evidence="6">
    <location>
        <position position="413"/>
    </location>
    <ligand>
        <name>ATP</name>
        <dbReference type="ChEBI" id="CHEBI:30616"/>
    </ligand>
</feature>
<dbReference type="NCBIfam" id="NF000592">
    <property type="entry name" value="PRK00013.1"/>
    <property type="match status" value="1"/>
</dbReference>
<keyword evidence="3 6" id="KW-0067">ATP-binding</keyword>
<comment type="caution">
    <text evidence="6">Lacks conserved residue(s) required for the propagation of feature annotation.</text>
</comment>
<dbReference type="NCBIfam" id="TIGR02348">
    <property type="entry name" value="GroEL"/>
    <property type="match status" value="1"/>
</dbReference>
<dbReference type="CDD" id="cd03344">
    <property type="entry name" value="GroEL"/>
    <property type="match status" value="1"/>
</dbReference>
<evidence type="ECO:0000256" key="5">
    <source>
        <dbReference type="ARBA" id="ARBA00023235"/>
    </source>
</evidence>
<keyword evidence="2 6" id="KW-0547">Nucleotide-binding</keyword>
<dbReference type="SUPFAM" id="SSF52029">
    <property type="entry name" value="GroEL apical domain-like"/>
    <property type="match status" value="1"/>
</dbReference>
<dbReference type="InterPro" id="IPR027413">
    <property type="entry name" value="GROEL-like_equatorial_sf"/>
</dbReference>
<dbReference type="PANTHER" id="PTHR45633">
    <property type="entry name" value="60 KDA HEAT SHOCK PROTEIN, MITOCHONDRIAL"/>
    <property type="match status" value="1"/>
</dbReference>
<reference evidence="10 11" key="1">
    <citation type="submission" date="2018-09" db="EMBL/GenBank/DDBJ databases">
        <title>Genomic Encyclopedia of Archaeal and Bacterial Type Strains, Phase II (KMG-II): from individual species to whole genera.</title>
        <authorList>
            <person name="Goeker M."/>
        </authorList>
    </citation>
    <scope>NUCLEOTIDE SEQUENCE [LARGE SCALE GENOMIC DNA]</scope>
    <source>
        <strain evidence="10 11">DSM 17008</strain>
    </source>
</reference>
<evidence type="ECO:0000256" key="6">
    <source>
        <dbReference type="HAMAP-Rule" id="MF_00600"/>
    </source>
</evidence>
<dbReference type="SUPFAM" id="SSF48592">
    <property type="entry name" value="GroEL equatorial domain-like"/>
    <property type="match status" value="1"/>
</dbReference>
<dbReference type="PRINTS" id="PR00298">
    <property type="entry name" value="CHAPERONIN60"/>
</dbReference>
<dbReference type="Gene3D" id="3.30.260.10">
    <property type="entry name" value="TCP-1-like chaperonin intermediate domain"/>
    <property type="match status" value="1"/>
</dbReference>
<dbReference type="RefSeq" id="WP_120193942.1">
    <property type="nucleotide sequence ID" value="NZ_RAPK01000010.1"/>
</dbReference>
<dbReference type="InterPro" id="IPR027410">
    <property type="entry name" value="TCP-1-like_intermed_sf"/>
</dbReference>
<feature type="compositionally biased region" description="Gly residues" evidence="9">
    <location>
        <begin position="528"/>
        <end position="546"/>
    </location>
</feature>
<evidence type="ECO:0000256" key="4">
    <source>
        <dbReference type="ARBA" id="ARBA00023186"/>
    </source>
</evidence>
<dbReference type="NCBIfam" id="NF009489">
    <property type="entry name" value="PRK12851.1"/>
    <property type="match status" value="1"/>
</dbReference>
<keyword evidence="6" id="KW-0963">Cytoplasm</keyword>
<feature type="region of interest" description="Disordered" evidence="9">
    <location>
        <begin position="522"/>
        <end position="546"/>
    </location>
</feature>
<gene>
    <name evidence="6" type="primary">groEL</name>
    <name evidence="6" type="synonym">groL</name>
    <name evidence="10" type="ORF">ATL39_2806</name>
</gene>
<keyword evidence="4 6" id="KW-0143">Chaperone</keyword>
<comment type="subcellular location">
    <subcellularLocation>
        <location evidence="6">Cytoplasm</location>
    </subcellularLocation>
</comment>
<dbReference type="PROSITE" id="PS00296">
    <property type="entry name" value="CHAPERONINS_CPN60"/>
    <property type="match status" value="1"/>
</dbReference>
<dbReference type="EMBL" id="RAPK01000010">
    <property type="protein sequence ID" value="RKD71409.1"/>
    <property type="molecule type" value="Genomic_DNA"/>
</dbReference>
<evidence type="ECO:0000256" key="3">
    <source>
        <dbReference type="ARBA" id="ARBA00022840"/>
    </source>
</evidence>
<protein>
    <recommendedName>
        <fullName evidence="6">Chaperonin GroEL</fullName>
        <ecNumber evidence="6">5.6.1.7</ecNumber>
    </recommendedName>
    <alternativeName>
        <fullName evidence="6">60 kDa chaperonin</fullName>
    </alternativeName>
    <alternativeName>
        <fullName evidence="6">Chaperonin-60</fullName>
        <shortName evidence="6">Cpn60</shortName>
    </alternativeName>
</protein>
<dbReference type="FunFam" id="3.50.7.10:FF:000001">
    <property type="entry name" value="60 kDa chaperonin"/>
    <property type="match status" value="1"/>
</dbReference>
<proteinExistence type="inferred from homology"/>
<evidence type="ECO:0000256" key="8">
    <source>
        <dbReference type="RuleBase" id="RU000419"/>
    </source>
</evidence>
<dbReference type="GO" id="GO:0005737">
    <property type="term" value="C:cytoplasm"/>
    <property type="evidence" value="ECO:0007669"/>
    <property type="project" value="UniProtKB-SubCell"/>
</dbReference>
<evidence type="ECO:0000256" key="1">
    <source>
        <dbReference type="ARBA" id="ARBA00006607"/>
    </source>
</evidence>
<keyword evidence="5 6" id="KW-0413">Isomerase</keyword>
<comment type="subunit">
    <text evidence="6 8">Forms a cylinder of 14 subunits composed of two heptameric rings stacked back-to-back. Interacts with the co-chaperonin GroES.</text>
</comment>
<dbReference type="Gene3D" id="3.50.7.10">
    <property type="entry name" value="GroEL"/>
    <property type="match status" value="1"/>
</dbReference>
<evidence type="ECO:0000256" key="2">
    <source>
        <dbReference type="ARBA" id="ARBA00022741"/>
    </source>
</evidence>
<dbReference type="InterPro" id="IPR018370">
    <property type="entry name" value="Chaperonin_Cpn60_CS"/>
</dbReference>
<dbReference type="NCBIfam" id="NF009488">
    <property type="entry name" value="PRK12850.1"/>
    <property type="match status" value="1"/>
</dbReference>
<dbReference type="AlphaFoldDB" id="A0A419V0I2"/>
<dbReference type="GO" id="GO:0005524">
    <property type="term" value="F:ATP binding"/>
    <property type="evidence" value="ECO:0007669"/>
    <property type="project" value="UniProtKB-UniRule"/>
</dbReference>
<feature type="binding site" evidence="6">
    <location>
        <position position="492"/>
    </location>
    <ligand>
        <name>ATP</name>
        <dbReference type="ChEBI" id="CHEBI:30616"/>
    </ligand>
</feature>
<dbReference type="NCBIfam" id="NF009487">
    <property type="entry name" value="PRK12849.1"/>
    <property type="match status" value="1"/>
</dbReference>
<dbReference type="InterPro" id="IPR027409">
    <property type="entry name" value="GroEL-like_apical_dom_sf"/>
</dbReference>
<dbReference type="OrthoDB" id="9766614at2"/>
<dbReference type="HAMAP" id="MF_00600">
    <property type="entry name" value="CH60"/>
    <property type="match status" value="1"/>
</dbReference>
<evidence type="ECO:0000313" key="10">
    <source>
        <dbReference type="EMBL" id="RKD71409.1"/>
    </source>
</evidence>
<dbReference type="Proteomes" id="UP000285120">
    <property type="component" value="Unassembled WGS sequence"/>
</dbReference>
<feature type="binding site" evidence="6">
    <location>
        <begin position="29"/>
        <end position="32"/>
    </location>
    <ligand>
        <name>ATP</name>
        <dbReference type="ChEBI" id="CHEBI:30616"/>
    </ligand>
</feature>
<dbReference type="InterPro" id="IPR001844">
    <property type="entry name" value="Cpn60/GroEL"/>
</dbReference>
<organism evidence="10 11">
    <name type="scientific">Sinobaca qinghaiensis</name>
    <dbReference type="NCBI Taxonomy" id="342944"/>
    <lineage>
        <taxon>Bacteria</taxon>
        <taxon>Bacillati</taxon>
        <taxon>Bacillota</taxon>
        <taxon>Bacilli</taxon>
        <taxon>Bacillales</taxon>
        <taxon>Sporolactobacillaceae</taxon>
        <taxon>Sinobaca</taxon>
    </lineage>
</organism>
<dbReference type="GO" id="GO:0042026">
    <property type="term" value="P:protein refolding"/>
    <property type="evidence" value="ECO:0007669"/>
    <property type="project" value="UniProtKB-UniRule"/>
</dbReference>
<comment type="caution">
    <text evidence="10">The sequence shown here is derived from an EMBL/GenBank/DDBJ whole genome shotgun (WGS) entry which is preliminary data.</text>
</comment>
<evidence type="ECO:0000256" key="9">
    <source>
        <dbReference type="SAM" id="MobiDB-lite"/>
    </source>
</evidence>
<evidence type="ECO:0000313" key="11">
    <source>
        <dbReference type="Proteomes" id="UP000285120"/>
    </source>
</evidence>
<dbReference type="FunFam" id="1.10.560.10:FF:000001">
    <property type="entry name" value="60 kDa chaperonin"/>
    <property type="match status" value="1"/>
</dbReference>